<feature type="compositionally biased region" description="Basic and acidic residues" evidence="3">
    <location>
        <begin position="111"/>
        <end position="138"/>
    </location>
</feature>
<evidence type="ECO:0000256" key="1">
    <source>
        <dbReference type="ARBA" id="ARBA00004123"/>
    </source>
</evidence>
<evidence type="ECO:0000313" key="5">
    <source>
        <dbReference type="EMBL" id="KAJ7630621.1"/>
    </source>
</evidence>
<feature type="compositionally biased region" description="Low complexity" evidence="3">
    <location>
        <begin position="145"/>
        <end position="178"/>
    </location>
</feature>
<feature type="compositionally biased region" description="Low complexity" evidence="3">
    <location>
        <begin position="479"/>
        <end position="493"/>
    </location>
</feature>
<dbReference type="InterPro" id="IPR023779">
    <property type="entry name" value="Chromodomain_CS"/>
</dbReference>
<proteinExistence type="predicted"/>
<feature type="region of interest" description="Disordered" evidence="3">
    <location>
        <begin position="111"/>
        <end position="549"/>
    </location>
</feature>
<feature type="compositionally biased region" description="Polar residues" evidence="3">
    <location>
        <begin position="403"/>
        <end position="412"/>
    </location>
</feature>
<comment type="subcellular location">
    <subcellularLocation>
        <location evidence="1">Nucleus</location>
    </subcellularLocation>
</comment>
<feature type="compositionally biased region" description="Pro residues" evidence="3">
    <location>
        <begin position="374"/>
        <end position="399"/>
    </location>
</feature>
<feature type="region of interest" description="Disordered" evidence="3">
    <location>
        <begin position="1"/>
        <end position="26"/>
    </location>
</feature>
<dbReference type="PROSITE" id="PS00598">
    <property type="entry name" value="CHROMO_1"/>
    <property type="match status" value="1"/>
</dbReference>
<dbReference type="InterPro" id="IPR023780">
    <property type="entry name" value="Chromo_domain"/>
</dbReference>
<feature type="compositionally biased region" description="Low complexity" evidence="3">
    <location>
        <begin position="431"/>
        <end position="445"/>
    </location>
</feature>
<dbReference type="Proteomes" id="UP001221142">
    <property type="component" value="Unassembled WGS sequence"/>
</dbReference>
<sequence length="1085" mass="119306">MAKTKTRKRKHESSDEEEEEDGPDNFQVEVILAARVANEDDHEPWEYLVKWAGYGEGDNTWEPARNVAPCQRLLGSFWLEIGLDNKDYPVGHTCKPSKKWIKREKEIFKDEYAKEKEEKRKQQERKLLKEEKRLTEAKAKKKNKIASAAASRSASTSSARPSTIQSVPSNSSASTSAPAKKKQKMFIPDSDSDDDEPLAKLKKRKASSSDADPDDDEPLAKLQKRKASSSSADPKKSAAQKSTDKPAPPAKGGEPSGKEVQDPPNPAAALFSTPSPPASPEVIPKPVSAKPLPSGRPAPKPLPSKSSTLPASKTATTAPPTASTSMKSAPSASSSSSIPAPPRRRRPDISKGVAAPSASSQIGKDKGSTATSKPPTPIIPPVQPSSKPPTPVIAPPPKPSGVTPATTPTIPSTVPAHVQRKGSAPSRTKNPLSAIPSSSSGSGLSTKQRLAQGALNLAAPSKETTTRKSNLSGLTFRKNTSNSASNAGESGSNRPRMPPPPPPPPPPPIMDPLFDDPTEMPLVASPASIHDDEEQSLLTGSLSRRPSQASLETQADDLLKDILPISARNPAELASPVMDLPPDPPRQKRFPTIQKKWRWTGQLLMDSGKGKEPEQPCNVVLEELSPANFTGLRIDDVMSSMDSIHLLSFHDLVDMSQFLKTCLPVEHEKDRPILDSHIARLGPSSAAKDAAAFKILARYMTKKNQISLVPVFENDGPLVGHLFVFPPSMKILNEMFRVSSSMVTNSLLLVALLPWKTFPEEFRRPFGTLPQSPQTRNRDWKKNMLRTKYQVALRVLKFPTDLHAWISREHRLYHVWDDKKSTGIRETAYLTAILDQCKATRVDFKTDVRVVFIHIGSLKTFHKIPLSVERRAQTSGIRFYTFGTHETVHPSRWGVREVYPFGGIVTFTPSALVQDPWGVINKIKALHKHPLWMGYILPSTLGMATRLVTGGEDALAAFDNGSFVFDLILKAIDEGEVSLLRAPDSDPQWLQEHSYGRPHTQRGILEYCINTFNAKCSKMDESQWNTTVEAEISKDLNMMQQQPVIMDNYRRYVVITGDNTSSPADGAEWTQLADFYFNDKFLENM</sequence>
<evidence type="ECO:0000313" key="6">
    <source>
        <dbReference type="Proteomes" id="UP001221142"/>
    </source>
</evidence>
<dbReference type="PANTHER" id="PTHR22812">
    <property type="entry name" value="CHROMOBOX PROTEIN"/>
    <property type="match status" value="1"/>
</dbReference>
<dbReference type="SMART" id="SM00298">
    <property type="entry name" value="CHROMO"/>
    <property type="match status" value="1"/>
</dbReference>
<feature type="compositionally biased region" description="Low complexity" evidence="3">
    <location>
        <begin position="228"/>
        <end position="241"/>
    </location>
</feature>
<evidence type="ECO:0000259" key="4">
    <source>
        <dbReference type="PROSITE" id="PS50013"/>
    </source>
</evidence>
<gene>
    <name evidence="5" type="ORF">FB45DRAFT_916103</name>
</gene>
<keyword evidence="6" id="KW-1185">Reference proteome</keyword>
<feature type="compositionally biased region" description="Polar residues" evidence="3">
    <location>
        <begin position="536"/>
        <end position="549"/>
    </location>
</feature>
<evidence type="ECO:0000256" key="3">
    <source>
        <dbReference type="SAM" id="MobiDB-lite"/>
    </source>
</evidence>
<dbReference type="GO" id="GO:0006338">
    <property type="term" value="P:chromatin remodeling"/>
    <property type="evidence" value="ECO:0007669"/>
    <property type="project" value="UniProtKB-ARBA"/>
</dbReference>
<evidence type="ECO:0000256" key="2">
    <source>
        <dbReference type="ARBA" id="ARBA00023242"/>
    </source>
</evidence>
<protein>
    <recommendedName>
        <fullName evidence="4">Chromo domain-containing protein</fullName>
    </recommendedName>
</protein>
<comment type="caution">
    <text evidence="5">The sequence shown here is derived from an EMBL/GenBank/DDBJ whole genome shotgun (WGS) entry which is preliminary data.</text>
</comment>
<feature type="compositionally biased region" description="Acidic residues" evidence="3">
    <location>
        <begin position="14"/>
        <end position="23"/>
    </location>
</feature>
<feature type="compositionally biased region" description="Basic residues" evidence="3">
    <location>
        <begin position="1"/>
        <end position="11"/>
    </location>
</feature>
<feature type="compositionally biased region" description="Pro residues" evidence="3">
    <location>
        <begin position="496"/>
        <end position="510"/>
    </location>
</feature>
<name>A0AAD7BTW2_9AGAR</name>
<accession>A0AAD7BTW2</accession>
<dbReference type="AlphaFoldDB" id="A0AAD7BTW2"/>
<dbReference type="Pfam" id="PF00385">
    <property type="entry name" value="Chromo"/>
    <property type="match status" value="1"/>
</dbReference>
<dbReference type="PROSITE" id="PS50013">
    <property type="entry name" value="CHROMO_2"/>
    <property type="match status" value="1"/>
</dbReference>
<dbReference type="InterPro" id="IPR051219">
    <property type="entry name" value="Heterochromatin_chromo-domain"/>
</dbReference>
<dbReference type="InterPro" id="IPR016197">
    <property type="entry name" value="Chromo-like_dom_sf"/>
</dbReference>
<reference evidence="5" key="1">
    <citation type="submission" date="2023-03" db="EMBL/GenBank/DDBJ databases">
        <title>Massive genome expansion in bonnet fungi (Mycena s.s.) driven by repeated elements and novel gene families across ecological guilds.</title>
        <authorList>
            <consortium name="Lawrence Berkeley National Laboratory"/>
            <person name="Harder C.B."/>
            <person name="Miyauchi S."/>
            <person name="Viragh M."/>
            <person name="Kuo A."/>
            <person name="Thoen E."/>
            <person name="Andreopoulos B."/>
            <person name="Lu D."/>
            <person name="Skrede I."/>
            <person name="Drula E."/>
            <person name="Henrissat B."/>
            <person name="Morin E."/>
            <person name="Kohler A."/>
            <person name="Barry K."/>
            <person name="LaButti K."/>
            <person name="Morin E."/>
            <person name="Salamov A."/>
            <person name="Lipzen A."/>
            <person name="Mereny Z."/>
            <person name="Hegedus B."/>
            <person name="Baldrian P."/>
            <person name="Stursova M."/>
            <person name="Weitz H."/>
            <person name="Taylor A."/>
            <person name="Grigoriev I.V."/>
            <person name="Nagy L.G."/>
            <person name="Martin F."/>
            <person name="Kauserud H."/>
        </authorList>
    </citation>
    <scope>NUCLEOTIDE SEQUENCE</scope>
    <source>
        <strain evidence="5">9284</strain>
    </source>
</reference>
<feature type="domain" description="Chromo" evidence="4">
    <location>
        <begin position="26"/>
        <end position="77"/>
    </location>
</feature>
<dbReference type="CDD" id="cd18968">
    <property type="entry name" value="chromodomain"/>
    <property type="match status" value="1"/>
</dbReference>
<dbReference type="Gene3D" id="2.40.50.40">
    <property type="match status" value="1"/>
</dbReference>
<keyword evidence="2" id="KW-0539">Nucleus</keyword>
<dbReference type="InterPro" id="IPR000953">
    <property type="entry name" value="Chromo/chromo_shadow_dom"/>
</dbReference>
<feature type="compositionally biased region" description="Low complexity" evidence="3">
    <location>
        <begin position="303"/>
        <end position="338"/>
    </location>
</feature>
<dbReference type="SUPFAM" id="SSF54160">
    <property type="entry name" value="Chromo domain-like"/>
    <property type="match status" value="1"/>
</dbReference>
<dbReference type="EMBL" id="JARKIF010000009">
    <property type="protein sequence ID" value="KAJ7630621.1"/>
    <property type="molecule type" value="Genomic_DNA"/>
</dbReference>
<dbReference type="GO" id="GO:0005634">
    <property type="term" value="C:nucleus"/>
    <property type="evidence" value="ECO:0007669"/>
    <property type="project" value="UniProtKB-SubCell"/>
</dbReference>
<organism evidence="5 6">
    <name type="scientific">Roridomyces roridus</name>
    <dbReference type="NCBI Taxonomy" id="1738132"/>
    <lineage>
        <taxon>Eukaryota</taxon>
        <taxon>Fungi</taxon>
        <taxon>Dikarya</taxon>
        <taxon>Basidiomycota</taxon>
        <taxon>Agaricomycotina</taxon>
        <taxon>Agaricomycetes</taxon>
        <taxon>Agaricomycetidae</taxon>
        <taxon>Agaricales</taxon>
        <taxon>Marasmiineae</taxon>
        <taxon>Mycenaceae</taxon>
        <taxon>Roridomyces</taxon>
    </lineage>
</organism>